<dbReference type="GO" id="GO:0016747">
    <property type="term" value="F:acyltransferase activity, transferring groups other than amino-acyl groups"/>
    <property type="evidence" value="ECO:0007669"/>
    <property type="project" value="InterPro"/>
</dbReference>
<dbReference type="PROSITE" id="PS51186">
    <property type="entry name" value="GNAT"/>
    <property type="match status" value="1"/>
</dbReference>
<evidence type="ECO:0000256" key="2">
    <source>
        <dbReference type="ARBA" id="ARBA00023315"/>
    </source>
</evidence>
<keyword evidence="5" id="KW-1185">Reference proteome</keyword>
<dbReference type="InterPro" id="IPR050832">
    <property type="entry name" value="Bact_Acetyltransf"/>
</dbReference>
<dbReference type="PANTHER" id="PTHR43877:SF2">
    <property type="entry name" value="AMINOALKYLPHOSPHONATE N-ACETYLTRANSFERASE-RELATED"/>
    <property type="match status" value="1"/>
</dbReference>
<reference evidence="4 5" key="1">
    <citation type="submission" date="2019-12" db="EMBL/GenBank/DDBJ databases">
        <title>Genomic-based taxomic classification of the family Erythrobacteraceae.</title>
        <authorList>
            <person name="Xu L."/>
        </authorList>
    </citation>
    <scope>NUCLEOTIDE SEQUENCE [LARGE SCALE GENOMIC DNA]</scope>
    <source>
        <strain evidence="4 5">KCTC 52259</strain>
    </source>
</reference>
<name>A0A6L7GDR6_9SPHN</name>
<dbReference type="EMBL" id="WTYU01000001">
    <property type="protein sequence ID" value="MXP13606.1"/>
    <property type="molecule type" value="Genomic_DNA"/>
</dbReference>
<dbReference type="CDD" id="cd04301">
    <property type="entry name" value="NAT_SF"/>
    <property type="match status" value="1"/>
</dbReference>
<dbReference type="InterPro" id="IPR000182">
    <property type="entry name" value="GNAT_dom"/>
</dbReference>
<evidence type="ECO:0000259" key="3">
    <source>
        <dbReference type="PROSITE" id="PS51186"/>
    </source>
</evidence>
<proteinExistence type="predicted"/>
<comment type="caution">
    <text evidence="4">The sequence shown here is derived from an EMBL/GenBank/DDBJ whole genome shotgun (WGS) entry which is preliminary data.</text>
</comment>
<feature type="domain" description="N-acetyltransferase" evidence="3">
    <location>
        <begin position="15"/>
        <end position="155"/>
    </location>
</feature>
<keyword evidence="1 4" id="KW-0808">Transferase</keyword>
<gene>
    <name evidence="4" type="ORF">GRI44_02410</name>
</gene>
<organism evidence="4 5">
    <name type="scientific">Allopontixanthobacter confluentis</name>
    <dbReference type="NCBI Taxonomy" id="1849021"/>
    <lineage>
        <taxon>Bacteria</taxon>
        <taxon>Pseudomonadati</taxon>
        <taxon>Pseudomonadota</taxon>
        <taxon>Alphaproteobacteria</taxon>
        <taxon>Sphingomonadales</taxon>
        <taxon>Erythrobacteraceae</taxon>
        <taxon>Allopontixanthobacter</taxon>
    </lineage>
</organism>
<accession>A0A6L7GDR6</accession>
<dbReference type="AlphaFoldDB" id="A0A6L7GDR6"/>
<dbReference type="Gene3D" id="3.40.630.30">
    <property type="match status" value="1"/>
</dbReference>
<dbReference type="PANTHER" id="PTHR43877">
    <property type="entry name" value="AMINOALKYLPHOSPHONATE N-ACETYLTRANSFERASE-RELATED-RELATED"/>
    <property type="match status" value="1"/>
</dbReference>
<dbReference type="SUPFAM" id="SSF55729">
    <property type="entry name" value="Acyl-CoA N-acyltransferases (Nat)"/>
    <property type="match status" value="1"/>
</dbReference>
<dbReference type="Pfam" id="PF00583">
    <property type="entry name" value="Acetyltransf_1"/>
    <property type="match status" value="1"/>
</dbReference>
<protein>
    <submittedName>
        <fullName evidence="4">GNAT family N-acetyltransferase</fullName>
    </submittedName>
</protein>
<dbReference type="OrthoDB" id="2135706at2"/>
<evidence type="ECO:0000313" key="5">
    <source>
        <dbReference type="Proteomes" id="UP000473531"/>
    </source>
</evidence>
<dbReference type="RefSeq" id="WP_160599864.1">
    <property type="nucleotide sequence ID" value="NZ_WTYU01000001.1"/>
</dbReference>
<dbReference type="Proteomes" id="UP000473531">
    <property type="component" value="Unassembled WGS sequence"/>
</dbReference>
<dbReference type="InterPro" id="IPR016181">
    <property type="entry name" value="Acyl_CoA_acyltransferase"/>
</dbReference>
<keyword evidence="2" id="KW-0012">Acyltransferase</keyword>
<evidence type="ECO:0000313" key="4">
    <source>
        <dbReference type="EMBL" id="MXP13606.1"/>
    </source>
</evidence>
<sequence length="155" mass="17335">MTFSIRPERDEEDRAFIERLNPRLTEVINAPTHSDAEVEAFQAAFTATAWEQSAGRSATFLAVDEANELLGYVSVREGSDEVLSEPCAYIALLAVERMHEGKGVAKALIQKAEEWALEMGYARVALDVFGSNTRAFEFYKRAGFQVETVRVIKKL</sequence>
<evidence type="ECO:0000256" key="1">
    <source>
        <dbReference type="ARBA" id="ARBA00022679"/>
    </source>
</evidence>